<feature type="transmembrane region" description="Helical" evidence="1">
    <location>
        <begin position="277"/>
        <end position="300"/>
    </location>
</feature>
<evidence type="ECO:0000256" key="1">
    <source>
        <dbReference type="SAM" id="Phobius"/>
    </source>
</evidence>
<sequence>MSSLVSIIIPNYNRVHLIKETLESVASQTYDCWECVIVDDGSTDGSQNAIQNFIATDKRFQFIQRPQEVQKGAPSCRNMGLSHATGDYIQFFDSDDIMIPSMLEDKLALLKSGDYDYVISKTHGFQHPNVLDIIVSYDKYYRFDSYGITNYNYVSQHINWLTPDFLGKSFLFENLRFNENLKSGQEFNLFSKLTLTTCKAVVLDKITTLRRMHDSSIRSKLNKDSKKLVKQKSELFKETHVELSESKVSQKSLDSIILQMAENYLVNSHVTNEFSFMIAKLISIKGFLFAIQYCAYLFIFSKLNKGFSLKKNLLNGLVRHEL</sequence>
<name>A0ABS0A8Y6_9FLAO</name>
<dbReference type="PANTHER" id="PTHR43685">
    <property type="entry name" value="GLYCOSYLTRANSFERASE"/>
    <property type="match status" value="1"/>
</dbReference>
<accession>A0ABS0A8Y6</accession>
<keyword evidence="1" id="KW-0812">Transmembrane</keyword>
<dbReference type="Gene3D" id="3.90.550.10">
    <property type="entry name" value="Spore Coat Polysaccharide Biosynthesis Protein SpsA, Chain A"/>
    <property type="match status" value="1"/>
</dbReference>
<dbReference type="CDD" id="cd00761">
    <property type="entry name" value="Glyco_tranf_GTA_type"/>
    <property type="match status" value="1"/>
</dbReference>
<feature type="domain" description="Glycosyltransferase 2-like" evidence="2">
    <location>
        <begin position="6"/>
        <end position="131"/>
    </location>
</feature>
<dbReference type="PANTHER" id="PTHR43685:SF2">
    <property type="entry name" value="GLYCOSYLTRANSFERASE 2-LIKE DOMAIN-CONTAINING PROTEIN"/>
    <property type="match status" value="1"/>
</dbReference>
<keyword evidence="1" id="KW-1133">Transmembrane helix</keyword>
<dbReference type="Pfam" id="PF00535">
    <property type="entry name" value="Glycos_transf_2"/>
    <property type="match status" value="1"/>
</dbReference>
<reference evidence="3 4" key="1">
    <citation type="submission" date="2020-11" db="EMBL/GenBank/DDBJ databases">
        <title>P. mediterranea TC4 genome.</title>
        <authorList>
            <person name="Molmeret M."/>
        </authorList>
    </citation>
    <scope>NUCLEOTIDE SEQUENCE [LARGE SCALE GENOMIC DNA]</scope>
    <source>
        <strain evidence="3 4">TC4</strain>
    </source>
</reference>
<evidence type="ECO:0000313" key="3">
    <source>
        <dbReference type="EMBL" id="MBF4985860.1"/>
    </source>
</evidence>
<protein>
    <submittedName>
        <fullName evidence="3">Glycosyltransferase family 2 protein</fullName>
    </submittedName>
</protein>
<dbReference type="SUPFAM" id="SSF53448">
    <property type="entry name" value="Nucleotide-diphospho-sugar transferases"/>
    <property type="match status" value="1"/>
</dbReference>
<gene>
    <name evidence="3" type="ORF">FNJ87_16510</name>
</gene>
<dbReference type="InterPro" id="IPR050834">
    <property type="entry name" value="Glycosyltransf_2"/>
</dbReference>
<comment type="caution">
    <text evidence="3">The sequence shown here is derived from an EMBL/GenBank/DDBJ whole genome shotgun (WGS) entry which is preliminary data.</text>
</comment>
<keyword evidence="1" id="KW-0472">Membrane</keyword>
<dbReference type="InterPro" id="IPR001173">
    <property type="entry name" value="Glyco_trans_2-like"/>
</dbReference>
<keyword evidence="4" id="KW-1185">Reference proteome</keyword>
<evidence type="ECO:0000259" key="2">
    <source>
        <dbReference type="Pfam" id="PF00535"/>
    </source>
</evidence>
<evidence type="ECO:0000313" key="4">
    <source>
        <dbReference type="Proteomes" id="UP001194729"/>
    </source>
</evidence>
<organism evidence="3 4">
    <name type="scientific">Nonlabens mediterrranea</name>
    <dbReference type="NCBI Taxonomy" id="1419947"/>
    <lineage>
        <taxon>Bacteria</taxon>
        <taxon>Pseudomonadati</taxon>
        <taxon>Bacteroidota</taxon>
        <taxon>Flavobacteriia</taxon>
        <taxon>Flavobacteriales</taxon>
        <taxon>Flavobacteriaceae</taxon>
        <taxon>Nonlabens</taxon>
    </lineage>
</organism>
<dbReference type="EMBL" id="JADKYU010000873">
    <property type="protein sequence ID" value="MBF4985860.1"/>
    <property type="molecule type" value="Genomic_DNA"/>
</dbReference>
<dbReference type="Proteomes" id="UP001194729">
    <property type="component" value="Unassembled WGS sequence"/>
</dbReference>
<proteinExistence type="predicted"/>
<dbReference type="InterPro" id="IPR029044">
    <property type="entry name" value="Nucleotide-diphossugar_trans"/>
</dbReference>